<evidence type="ECO:0000256" key="4">
    <source>
        <dbReference type="ARBA" id="ARBA00022989"/>
    </source>
</evidence>
<dbReference type="CDD" id="cd15904">
    <property type="entry name" value="TSPO_MBR"/>
    <property type="match status" value="1"/>
</dbReference>
<evidence type="ECO:0000313" key="7">
    <source>
        <dbReference type="EMBL" id="MEX0468736.1"/>
    </source>
</evidence>
<comment type="similarity">
    <text evidence="2">Belongs to the TspO/BZRP family.</text>
</comment>
<dbReference type="PANTHER" id="PTHR10057">
    <property type="entry name" value="PERIPHERAL-TYPE BENZODIAZEPINE RECEPTOR"/>
    <property type="match status" value="1"/>
</dbReference>
<dbReference type="PANTHER" id="PTHR10057:SF0">
    <property type="entry name" value="TRANSLOCATOR PROTEIN"/>
    <property type="match status" value="1"/>
</dbReference>
<evidence type="ECO:0000256" key="3">
    <source>
        <dbReference type="ARBA" id="ARBA00022692"/>
    </source>
</evidence>
<dbReference type="InterPro" id="IPR004307">
    <property type="entry name" value="TspO_MBR"/>
</dbReference>
<feature type="transmembrane region" description="Helical" evidence="6">
    <location>
        <begin position="7"/>
        <end position="27"/>
    </location>
</feature>
<dbReference type="InterPro" id="IPR038330">
    <property type="entry name" value="TspO/MBR-related_sf"/>
</dbReference>
<feature type="transmembrane region" description="Helical" evidence="6">
    <location>
        <begin position="105"/>
        <end position="124"/>
    </location>
</feature>
<dbReference type="Gene3D" id="1.20.1260.100">
    <property type="entry name" value="TspO/MBR protein"/>
    <property type="match status" value="1"/>
</dbReference>
<feature type="transmembrane region" description="Helical" evidence="6">
    <location>
        <begin position="72"/>
        <end position="93"/>
    </location>
</feature>
<keyword evidence="4 6" id="KW-1133">Transmembrane helix</keyword>
<comment type="subcellular location">
    <subcellularLocation>
        <location evidence="1">Membrane</location>
        <topology evidence="1">Multi-pass membrane protein</topology>
    </subcellularLocation>
</comment>
<proteinExistence type="inferred from homology"/>
<name>A0ABV3TDH0_9GAMM</name>
<feature type="transmembrane region" description="Helical" evidence="6">
    <location>
        <begin position="47"/>
        <end position="65"/>
    </location>
</feature>
<keyword evidence="3 6" id="KW-0812">Transmembrane</keyword>
<reference evidence="7 8" key="1">
    <citation type="submission" date="2024-02" db="EMBL/GenBank/DDBJ databases">
        <title>New especies of Spiribacter isolated from saline water.</title>
        <authorList>
            <person name="Leon M.J."/>
            <person name="De La Haba R."/>
            <person name="Sanchez-Porro C."/>
            <person name="Ventosa A."/>
        </authorList>
    </citation>
    <scope>NUCLEOTIDE SEQUENCE [LARGE SCALE GENOMIC DNA]</scope>
    <source>
        <strain evidence="8">ag22IC6-390</strain>
    </source>
</reference>
<gene>
    <name evidence="7" type="ORF">V6X73_03195</name>
</gene>
<keyword evidence="8" id="KW-1185">Reference proteome</keyword>
<dbReference type="Pfam" id="PF03073">
    <property type="entry name" value="TspO_MBR"/>
    <property type="match status" value="1"/>
</dbReference>
<evidence type="ECO:0000256" key="5">
    <source>
        <dbReference type="ARBA" id="ARBA00023136"/>
    </source>
</evidence>
<dbReference type="EMBL" id="JBAKFM010000001">
    <property type="protein sequence ID" value="MEX0468736.1"/>
    <property type="molecule type" value="Genomic_DNA"/>
</dbReference>
<protein>
    <submittedName>
        <fullName evidence="7">TspO/MBR family protein</fullName>
    </submittedName>
</protein>
<keyword evidence="5 6" id="KW-0472">Membrane</keyword>
<organism evidence="7 8">
    <name type="scientific">Spiribacter pallidus</name>
    <dbReference type="NCBI Taxonomy" id="1987936"/>
    <lineage>
        <taxon>Bacteria</taxon>
        <taxon>Pseudomonadati</taxon>
        <taxon>Pseudomonadota</taxon>
        <taxon>Gammaproteobacteria</taxon>
        <taxon>Chromatiales</taxon>
        <taxon>Ectothiorhodospiraceae</taxon>
        <taxon>Spiribacter</taxon>
    </lineage>
</organism>
<dbReference type="RefSeq" id="WP_367957770.1">
    <property type="nucleotide sequence ID" value="NZ_JBAKFH010000006.1"/>
</dbReference>
<feature type="transmembrane region" description="Helical" evidence="6">
    <location>
        <begin position="131"/>
        <end position="155"/>
    </location>
</feature>
<accession>A0ABV3TDH0</accession>
<dbReference type="PIRSF" id="PIRSF005859">
    <property type="entry name" value="PBR"/>
    <property type="match status" value="1"/>
</dbReference>
<comment type="caution">
    <text evidence="7">The sequence shown here is derived from an EMBL/GenBank/DDBJ whole genome shotgun (WGS) entry which is preliminary data.</text>
</comment>
<evidence type="ECO:0000256" key="2">
    <source>
        <dbReference type="ARBA" id="ARBA00007524"/>
    </source>
</evidence>
<evidence type="ECO:0000256" key="6">
    <source>
        <dbReference type="SAM" id="Phobius"/>
    </source>
</evidence>
<sequence length="162" mass="18050">MTDRRRDLTGLTVWIALVVVTAMGGILSPPGEWYAALEKPPLTPPDWLFPVAWTVLYILMTAAAWQVWRRVGLIGGLAALLPFVAQLGANGLWSVLFFQWHRPDWALVDLVVLWTLIGLTMLRFRRIHPPAAWLLAPYLVWVSYAAYLNIGIIALNGPAPPG</sequence>
<dbReference type="Proteomes" id="UP001556709">
    <property type="component" value="Unassembled WGS sequence"/>
</dbReference>
<evidence type="ECO:0000256" key="1">
    <source>
        <dbReference type="ARBA" id="ARBA00004141"/>
    </source>
</evidence>
<evidence type="ECO:0000313" key="8">
    <source>
        <dbReference type="Proteomes" id="UP001556709"/>
    </source>
</evidence>